<keyword evidence="6" id="KW-0675">Receptor</keyword>
<keyword evidence="7" id="KW-0807">Transducer</keyword>
<feature type="domain" description="G-protein coupled receptors family 1 profile" evidence="9">
    <location>
        <begin position="35"/>
        <end position="290"/>
    </location>
</feature>
<evidence type="ECO:0000313" key="11">
    <source>
        <dbReference type="Proteomes" id="UP000009022"/>
    </source>
</evidence>
<dbReference type="FunFam" id="1.20.1070.10:FF:001107">
    <property type="entry name" value="Rhodopsin, GQ-coupled"/>
    <property type="match status" value="1"/>
</dbReference>
<name>B3S334_TRIAD</name>
<dbReference type="GO" id="GO:0007602">
    <property type="term" value="P:phototransduction"/>
    <property type="evidence" value="ECO:0000318"/>
    <property type="project" value="GO_Central"/>
</dbReference>
<dbReference type="OrthoDB" id="2101615at2759"/>
<feature type="transmembrane region" description="Helical" evidence="8">
    <location>
        <begin position="271"/>
        <end position="290"/>
    </location>
</feature>
<dbReference type="InParanoid" id="B3S334"/>
<dbReference type="GO" id="GO:0008020">
    <property type="term" value="F:G protein-coupled photoreceptor activity"/>
    <property type="evidence" value="ECO:0000318"/>
    <property type="project" value="GO_Central"/>
</dbReference>
<evidence type="ECO:0000256" key="1">
    <source>
        <dbReference type="ARBA" id="ARBA00004141"/>
    </source>
</evidence>
<evidence type="ECO:0000256" key="5">
    <source>
        <dbReference type="ARBA" id="ARBA00023136"/>
    </source>
</evidence>
<dbReference type="HOGENOM" id="CLU_009579_3_3_1"/>
<feature type="transmembrane region" description="Helical" evidence="8">
    <location>
        <begin position="180"/>
        <end position="204"/>
    </location>
</feature>
<dbReference type="Gene3D" id="1.20.1070.10">
    <property type="entry name" value="Rhodopsin 7-helix transmembrane proteins"/>
    <property type="match status" value="1"/>
</dbReference>
<dbReference type="GO" id="GO:0071482">
    <property type="term" value="P:cellular response to light stimulus"/>
    <property type="evidence" value="ECO:0000318"/>
    <property type="project" value="GO_Central"/>
</dbReference>
<dbReference type="AlphaFoldDB" id="B3S334"/>
<evidence type="ECO:0000259" key="9">
    <source>
        <dbReference type="PROSITE" id="PS50262"/>
    </source>
</evidence>
<dbReference type="CDD" id="cd00637">
    <property type="entry name" value="7tm_classA_rhodopsin-like"/>
    <property type="match status" value="1"/>
</dbReference>
<organism evidence="10 11">
    <name type="scientific">Trichoplax adhaerens</name>
    <name type="common">Trichoplax reptans</name>
    <dbReference type="NCBI Taxonomy" id="10228"/>
    <lineage>
        <taxon>Eukaryota</taxon>
        <taxon>Metazoa</taxon>
        <taxon>Placozoa</taxon>
        <taxon>Uniplacotomia</taxon>
        <taxon>Trichoplacea</taxon>
        <taxon>Trichoplacidae</taxon>
        <taxon>Trichoplax</taxon>
    </lineage>
</organism>
<dbReference type="Proteomes" id="UP000009022">
    <property type="component" value="Unassembled WGS sequence"/>
</dbReference>
<evidence type="ECO:0000313" key="10">
    <source>
        <dbReference type="EMBL" id="EDV22897.1"/>
    </source>
</evidence>
<dbReference type="KEGG" id="tad:TRIADDRAFT_28157"/>
<protein>
    <recommendedName>
        <fullName evidence="9">G-protein coupled receptors family 1 profile domain-containing protein</fullName>
    </recommendedName>
</protein>
<dbReference type="InterPro" id="IPR017452">
    <property type="entry name" value="GPCR_Rhodpsn_7TM"/>
</dbReference>
<dbReference type="PhylomeDB" id="B3S334"/>
<dbReference type="PROSITE" id="PS50262">
    <property type="entry name" value="G_PROTEIN_RECEP_F1_2"/>
    <property type="match status" value="1"/>
</dbReference>
<feature type="transmembrane region" description="Helical" evidence="8">
    <location>
        <begin position="131"/>
        <end position="155"/>
    </location>
</feature>
<reference evidence="10 11" key="1">
    <citation type="journal article" date="2008" name="Nature">
        <title>The Trichoplax genome and the nature of placozoans.</title>
        <authorList>
            <person name="Srivastava M."/>
            <person name="Begovic E."/>
            <person name="Chapman J."/>
            <person name="Putnam N.H."/>
            <person name="Hellsten U."/>
            <person name="Kawashima T."/>
            <person name="Kuo A."/>
            <person name="Mitros T."/>
            <person name="Salamov A."/>
            <person name="Carpenter M.L."/>
            <person name="Signorovitch A.Y."/>
            <person name="Moreno M.A."/>
            <person name="Kamm K."/>
            <person name="Grimwood J."/>
            <person name="Schmutz J."/>
            <person name="Shapiro H."/>
            <person name="Grigoriev I.V."/>
            <person name="Buss L.W."/>
            <person name="Schierwater B."/>
            <person name="Dellaporta S.L."/>
            <person name="Rokhsar D.S."/>
        </authorList>
    </citation>
    <scope>NUCLEOTIDE SEQUENCE [LARGE SCALE GENOMIC DNA]</scope>
    <source>
        <strain evidence="10 11">Grell-BS-1999</strain>
    </source>
</reference>
<dbReference type="RefSeq" id="XP_002114763.1">
    <property type="nucleotide sequence ID" value="XM_002114727.1"/>
</dbReference>
<feature type="transmembrane region" description="Helical" evidence="8">
    <location>
        <begin position="56"/>
        <end position="80"/>
    </location>
</feature>
<evidence type="ECO:0000256" key="2">
    <source>
        <dbReference type="ARBA" id="ARBA00022692"/>
    </source>
</evidence>
<keyword evidence="11" id="KW-1185">Reference proteome</keyword>
<proteinExistence type="predicted"/>
<dbReference type="Pfam" id="PF00001">
    <property type="entry name" value="7tm_1"/>
    <property type="match status" value="1"/>
</dbReference>
<dbReference type="FunCoup" id="B3S334">
    <property type="interactions" value="104"/>
</dbReference>
<dbReference type="InterPro" id="IPR000276">
    <property type="entry name" value="GPCR_Rhodpsn"/>
</dbReference>
<dbReference type="PANTHER" id="PTHR24240">
    <property type="entry name" value="OPSIN"/>
    <property type="match status" value="1"/>
</dbReference>
<keyword evidence="2 8" id="KW-0812">Transmembrane</keyword>
<dbReference type="SUPFAM" id="SSF81321">
    <property type="entry name" value="Family A G protein-coupled receptor-like"/>
    <property type="match status" value="1"/>
</dbReference>
<dbReference type="GO" id="GO:0005886">
    <property type="term" value="C:plasma membrane"/>
    <property type="evidence" value="ECO:0000318"/>
    <property type="project" value="GO_Central"/>
</dbReference>
<evidence type="ECO:0000256" key="4">
    <source>
        <dbReference type="ARBA" id="ARBA00023040"/>
    </source>
</evidence>
<evidence type="ECO:0000256" key="6">
    <source>
        <dbReference type="ARBA" id="ARBA00023170"/>
    </source>
</evidence>
<dbReference type="InterPro" id="IPR050125">
    <property type="entry name" value="GPCR_opsins"/>
</dbReference>
<dbReference type="CTD" id="6755975"/>
<evidence type="ECO:0000256" key="3">
    <source>
        <dbReference type="ARBA" id="ARBA00022989"/>
    </source>
</evidence>
<dbReference type="GeneID" id="6755975"/>
<dbReference type="GO" id="GO:0007186">
    <property type="term" value="P:G protein-coupled receptor signaling pathway"/>
    <property type="evidence" value="ECO:0000318"/>
    <property type="project" value="GO_Central"/>
</dbReference>
<feature type="transmembrane region" description="Helical" evidence="8">
    <location>
        <begin position="22"/>
        <end position="44"/>
    </location>
</feature>
<feature type="transmembrane region" description="Helical" evidence="8">
    <location>
        <begin position="96"/>
        <end position="119"/>
    </location>
</feature>
<feature type="transmembrane region" description="Helical" evidence="8">
    <location>
        <begin position="238"/>
        <end position="265"/>
    </location>
</feature>
<dbReference type="EMBL" id="DS985248">
    <property type="protein sequence ID" value="EDV22897.1"/>
    <property type="molecule type" value="Genomic_DNA"/>
</dbReference>
<dbReference type="PRINTS" id="PR00237">
    <property type="entry name" value="GPCRRHODOPSN"/>
</dbReference>
<dbReference type="eggNOG" id="KOG3656">
    <property type="taxonomic scope" value="Eukaryota"/>
</dbReference>
<evidence type="ECO:0000256" key="8">
    <source>
        <dbReference type="SAM" id="Phobius"/>
    </source>
</evidence>
<sequence length="319" mass="37185">MADDHAIVNNSNLPLGNAIIRSSVYCLLFITGFFGNLIFLVIFAKCPYMRIPINYFLVNLAIVDITATIFRELALIIGYFNCQWLYNYHTCNLFGFMRNICCAVTIFTLLAISVCRYLVICQHKGRRMTRHAVLCIIAFVWFYTILVCLCPIFGWNRYIYHQNQYVCSIDWSYQPSYIRYIIIVDVFLPTIITIICYTFIYIVVHRHSRRIQDILRMSGSLSSAQYNRIAREKKVTKIMFAVYINFLICYLPFSIITAILIPSGIKPPAELFFVGTFMIDLNSSINPMLYPFIYRRCKEAYCEVLCCHRSQTSPTSNCY</sequence>
<keyword evidence="3 8" id="KW-1133">Transmembrane helix</keyword>
<dbReference type="OMA" id="RNICCAV"/>
<keyword evidence="5 8" id="KW-0472">Membrane</keyword>
<evidence type="ECO:0000256" key="7">
    <source>
        <dbReference type="ARBA" id="ARBA00023224"/>
    </source>
</evidence>
<keyword evidence="4" id="KW-0297">G-protein coupled receptor</keyword>
<accession>B3S334</accession>
<comment type="subcellular location">
    <subcellularLocation>
        <location evidence="1">Membrane</location>
        <topology evidence="1">Multi-pass membrane protein</topology>
    </subcellularLocation>
</comment>
<gene>
    <name evidence="10" type="ORF">TRIADDRAFT_28157</name>
</gene>
<dbReference type="STRING" id="10228.B3S334"/>